<dbReference type="Proteomes" id="UP000749646">
    <property type="component" value="Unassembled WGS sequence"/>
</dbReference>
<keyword evidence="2" id="KW-1185">Reference proteome</keyword>
<feature type="non-terminal residue" evidence="1">
    <location>
        <position position="193"/>
    </location>
</feature>
<protein>
    <submittedName>
        <fullName evidence="1">Uncharacterized protein</fullName>
    </submittedName>
</protein>
<name>A0A9P6LRQ9_9FUNG</name>
<comment type="caution">
    <text evidence="1">The sequence shown here is derived from an EMBL/GenBank/DDBJ whole genome shotgun (WGS) entry which is preliminary data.</text>
</comment>
<proteinExistence type="predicted"/>
<dbReference type="AlphaFoldDB" id="A0A9P6LRQ9"/>
<dbReference type="EMBL" id="JAAAHW010010644">
    <property type="protein sequence ID" value="KAF9923953.1"/>
    <property type="molecule type" value="Genomic_DNA"/>
</dbReference>
<evidence type="ECO:0000313" key="1">
    <source>
        <dbReference type="EMBL" id="KAF9923953.1"/>
    </source>
</evidence>
<organism evidence="1 2">
    <name type="scientific">Modicella reniformis</name>
    <dbReference type="NCBI Taxonomy" id="1440133"/>
    <lineage>
        <taxon>Eukaryota</taxon>
        <taxon>Fungi</taxon>
        <taxon>Fungi incertae sedis</taxon>
        <taxon>Mucoromycota</taxon>
        <taxon>Mortierellomycotina</taxon>
        <taxon>Mortierellomycetes</taxon>
        <taxon>Mortierellales</taxon>
        <taxon>Mortierellaceae</taxon>
        <taxon>Modicella</taxon>
    </lineage>
</organism>
<evidence type="ECO:0000313" key="2">
    <source>
        <dbReference type="Proteomes" id="UP000749646"/>
    </source>
</evidence>
<gene>
    <name evidence="1" type="ORF">BGZ65_008594</name>
</gene>
<accession>A0A9P6LRQ9</accession>
<sequence>MGVDLEEKVYNIQIALNLENLKIDEIESISFSQRHGEYFGGLEIFARQELKHLSATSKQGILVLGLHRQFCIERKSEVQAFDMEIRTSNNPSPTNDPGCIVLHYMEFHEFQMPIVDHDTVQLHQPFLWSIDASYEDDLAESRTVLTRIICYAVSGDGNYVATLSTKDKSLHLDVWDLEMNSPHIVNSEDAVGK</sequence>
<reference evidence="1" key="1">
    <citation type="journal article" date="2020" name="Fungal Divers.">
        <title>Resolving the Mortierellaceae phylogeny through synthesis of multi-gene phylogenetics and phylogenomics.</title>
        <authorList>
            <person name="Vandepol N."/>
            <person name="Liber J."/>
            <person name="Desiro A."/>
            <person name="Na H."/>
            <person name="Kennedy M."/>
            <person name="Barry K."/>
            <person name="Grigoriev I.V."/>
            <person name="Miller A.N."/>
            <person name="O'Donnell K."/>
            <person name="Stajich J.E."/>
            <person name="Bonito G."/>
        </authorList>
    </citation>
    <scope>NUCLEOTIDE SEQUENCE</scope>
    <source>
        <strain evidence="1">MES-2147</strain>
    </source>
</reference>
<dbReference type="OrthoDB" id="2493084at2759"/>